<dbReference type="InterPro" id="IPR027417">
    <property type="entry name" value="P-loop_NTPase"/>
</dbReference>
<accession>A0A9D2GSY5</accession>
<evidence type="ECO:0000313" key="1">
    <source>
        <dbReference type="EMBL" id="HIZ88636.1"/>
    </source>
</evidence>
<dbReference type="Gene3D" id="3.40.50.300">
    <property type="entry name" value="P-loop containing nucleotide triphosphate hydrolases"/>
    <property type="match status" value="1"/>
</dbReference>
<comment type="caution">
    <text evidence="1">The sequence shown here is derived from an EMBL/GenBank/DDBJ whole genome shotgun (WGS) entry which is preliminary data.</text>
</comment>
<dbReference type="Proteomes" id="UP000824176">
    <property type="component" value="Unassembled WGS sequence"/>
</dbReference>
<organism evidence="1 2">
    <name type="scientific">Candidatus Mucispirillum faecigallinarum</name>
    <dbReference type="NCBI Taxonomy" id="2838699"/>
    <lineage>
        <taxon>Bacteria</taxon>
        <taxon>Pseudomonadati</taxon>
        <taxon>Deferribacterota</taxon>
        <taxon>Deferribacteres</taxon>
        <taxon>Deferribacterales</taxon>
        <taxon>Mucispirillaceae</taxon>
        <taxon>Mucispirillum</taxon>
    </lineage>
</organism>
<evidence type="ECO:0000313" key="2">
    <source>
        <dbReference type="Proteomes" id="UP000824176"/>
    </source>
</evidence>
<gene>
    <name evidence="1" type="ORF">H9804_01725</name>
</gene>
<dbReference type="EMBL" id="DXAQ01000024">
    <property type="protein sequence ID" value="HIZ88636.1"/>
    <property type="molecule type" value="Genomic_DNA"/>
</dbReference>
<dbReference type="AlphaFoldDB" id="A0A9D2GSY5"/>
<reference evidence="1" key="1">
    <citation type="journal article" date="2021" name="PeerJ">
        <title>Extensive microbial diversity within the chicken gut microbiome revealed by metagenomics and culture.</title>
        <authorList>
            <person name="Gilroy R."/>
            <person name="Ravi A."/>
            <person name="Getino M."/>
            <person name="Pursley I."/>
            <person name="Horton D.L."/>
            <person name="Alikhan N.F."/>
            <person name="Baker D."/>
            <person name="Gharbi K."/>
            <person name="Hall N."/>
            <person name="Watson M."/>
            <person name="Adriaenssens E.M."/>
            <person name="Foster-Nyarko E."/>
            <person name="Jarju S."/>
            <person name="Secka A."/>
            <person name="Antonio M."/>
            <person name="Oren A."/>
            <person name="Chaudhuri R.R."/>
            <person name="La Ragione R."/>
            <person name="Hildebrand F."/>
            <person name="Pallen M.J."/>
        </authorList>
    </citation>
    <scope>NUCLEOTIDE SEQUENCE</scope>
    <source>
        <strain evidence="1">ChiW4-1371</strain>
    </source>
</reference>
<proteinExistence type="predicted"/>
<sequence length="478" mass="53914">MSRKAPAKSSARDLAYILARTENDPLLFVQAAFPWGKDELKDHNILDWQKEVLLNIRDGIISLSEAVQIAVSSGHGIGKSALVSWLTLWALSTKPNTKGVITANTEHQLKSKTWAELAKWHRLSIVESMFEVSKTAIFSSDDRYEKTWRIDAIPWSEHRPEAFAGLHNQGGRILIIFDEASAIPSCIWEVAEGALTDKNTQIFFVCFGNPTRSDGRFYECFGRFRHRWITKKVDSRTVPITDKRQINKWVEDYGLDSDFVKVRVLGEFPSGGSASLIKRDDITAAAERSLEESVYIHAPRIIGVDVARFGEDKTVIARRQGLKLYDLKKFSSLDTMEVSDAVIREINSFKPDGVFIDMGGVGAGVYDRLKWMGYNVTGVDFAGRPERKDKYINKRAEMWCLMADWLKMADIPQDTDLKEDLAGPEYYFRGDNAQILLEKKQDMKKRGLASPDCADALALTFAGAVNTGKRQLPSMMLR</sequence>
<name>A0A9D2GSY5_9BACT</name>
<protein>
    <submittedName>
        <fullName evidence="1">Terminase</fullName>
    </submittedName>
</protein>
<dbReference type="Gene3D" id="3.30.420.240">
    <property type="match status" value="1"/>
</dbReference>
<reference evidence="1" key="2">
    <citation type="submission" date="2021-04" db="EMBL/GenBank/DDBJ databases">
        <authorList>
            <person name="Gilroy R."/>
        </authorList>
    </citation>
    <scope>NUCLEOTIDE SEQUENCE</scope>
    <source>
        <strain evidence="1">ChiW4-1371</strain>
    </source>
</reference>